<organism evidence="2 3">
    <name type="scientific">Siccirubricoccus deserti</name>
    <dbReference type="NCBI Taxonomy" id="2013562"/>
    <lineage>
        <taxon>Bacteria</taxon>
        <taxon>Pseudomonadati</taxon>
        <taxon>Pseudomonadota</taxon>
        <taxon>Alphaproteobacteria</taxon>
        <taxon>Acetobacterales</taxon>
        <taxon>Roseomonadaceae</taxon>
        <taxon>Siccirubricoccus</taxon>
    </lineage>
</organism>
<dbReference type="AlphaFoldDB" id="A0A9X0R3X2"/>
<gene>
    <name evidence="2" type="ORF">H7965_24155</name>
</gene>
<evidence type="ECO:0000313" key="2">
    <source>
        <dbReference type="EMBL" id="MBC4018383.1"/>
    </source>
</evidence>
<keyword evidence="3" id="KW-1185">Reference proteome</keyword>
<protein>
    <recommendedName>
        <fullName evidence="4">DUF2946 domain-containing protein</fullName>
    </recommendedName>
</protein>
<evidence type="ECO:0000256" key="1">
    <source>
        <dbReference type="SAM" id="MobiDB-lite"/>
    </source>
</evidence>
<reference evidence="2" key="1">
    <citation type="submission" date="2020-08" db="EMBL/GenBank/DDBJ databases">
        <authorList>
            <person name="Hu Y."/>
            <person name="Nguyen S.V."/>
            <person name="Li F."/>
            <person name="Fanning S."/>
        </authorList>
    </citation>
    <scope>NUCLEOTIDE SEQUENCE</scope>
    <source>
        <strain evidence="2">SYSU D8009</strain>
    </source>
</reference>
<name>A0A9X0R3X2_9PROT</name>
<evidence type="ECO:0000313" key="3">
    <source>
        <dbReference type="Proteomes" id="UP000600101"/>
    </source>
</evidence>
<sequence length="130" mass="12922">MRGGPDRSFSRVIATLLALILLALPGAPVRHAPAAAPSHAPSHQHAAHHRPTDAGAAQAPAPASGERGHPGDIPGMTCCLSAQCPALAGAPPPAATGLPPPAGPATRFAAVPRLRLGIEFPPALPPPRAA</sequence>
<accession>A0A9X0R3X2</accession>
<feature type="compositionally biased region" description="Low complexity" evidence="1">
    <location>
        <begin position="31"/>
        <end position="44"/>
    </location>
</feature>
<evidence type="ECO:0008006" key="4">
    <source>
        <dbReference type="Google" id="ProtNLM"/>
    </source>
</evidence>
<feature type="region of interest" description="Disordered" evidence="1">
    <location>
        <begin position="31"/>
        <end position="75"/>
    </location>
</feature>
<dbReference type="Proteomes" id="UP000600101">
    <property type="component" value="Unassembled WGS sequence"/>
</dbReference>
<dbReference type="EMBL" id="JACOMF010000052">
    <property type="protein sequence ID" value="MBC4018383.1"/>
    <property type="molecule type" value="Genomic_DNA"/>
</dbReference>
<proteinExistence type="predicted"/>
<feature type="compositionally biased region" description="Low complexity" evidence="1">
    <location>
        <begin position="54"/>
        <end position="63"/>
    </location>
</feature>
<dbReference type="RefSeq" id="WP_186773136.1">
    <property type="nucleotide sequence ID" value="NZ_JACOMF010000052.1"/>
</dbReference>
<comment type="caution">
    <text evidence="2">The sequence shown here is derived from an EMBL/GenBank/DDBJ whole genome shotgun (WGS) entry which is preliminary data.</text>
</comment>